<evidence type="ECO:0008006" key="5">
    <source>
        <dbReference type="Google" id="ProtNLM"/>
    </source>
</evidence>
<feature type="region of interest" description="Disordered" evidence="1">
    <location>
        <begin position="410"/>
        <end position="429"/>
    </location>
</feature>
<name>A0A517SBQ8_9PLAN</name>
<dbReference type="InParanoid" id="A0A517SBQ8"/>
<keyword evidence="2" id="KW-0812">Transmembrane</keyword>
<gene>
    <name evidence="3" type="ORF">Pan44_15480</name>
</gene>
<organism evidence="3 4">
    <name type="scientific">Caulifigura coniformis</name>
    <dbReference type="NCBI Taxonomy" id="2527983"/>
    <lineage>
        <taxon>Bacteria</taxon>
        <taxon>Pseudomonadati</taxon>
        <taxon>Planctomycetota</taxon>
        <taxon>Planctomycetia</taxon>
        <taxon>Planctomycetales</taxon>
        <taxon>Planctomycetaceae</taxon>
        <taxon>Caulifigura</taxon>
    </lineage>
</organism>
<keyword evidence="2" id="KW-0472">Membrane</keyword>
<evidence type="ECO:0000256" key="2">
    <source>
        <dbReference type="SAM" id="Phobius"/>
    </source>
</evidence>
<proteinExistence type="predicted"/>
<keyword evidence="2" id="KW-1133">Transmembrane helix</keyword>
<feature type="region of interest" description="Disordered" evidence="1">
    <location>
        <begin position="368"/>
        <end position="396"/>
    </location>
</feature>
<evidence type="ECO:0000313" key="3">
    <source>
        <dbReference type="EMBL" id="QDT53526.1"/>
    </source>
</evidence>
<dbReference type="KEGG" id="ccos:Pan44_15480"/>
<feature type="region of interest" description="Disordered" evidence="1">
    <location>
        <begin position="296"/>
        <end position="319"/>
    </location>
</feature>
<accession>A0A517SBQ8</accession>
<evidence type="ECO:0000256" key="1">
    <source>
        <dbReference type="SAM" id="MobiDB-lite"/>
    </source>
</evidence>
<evidence type="ECO:0000313" key="4">
    <source>
        <dbReference type="Proteomes" id="UP000315700"/>
    </source>
</evidence>
<dbReference type="EMBL" id="CP036271">
    <property type="protein sequence ID" value="QDT53526.1"/>
    <property type="molecule type" value="Genomic_DNA"/>
</dbReference>
<dbReference type="RefSeq" id="WP_145028801.1">
    <property type="nucleotide sequence ID" value="NZ_CP036271.1"/>
</dbReference>
<feature type="region of interest" description="Disordered" evidence="1">
    <location>
        <begin position="519"/>
        <end position="542"/>
    </location>
</feature>
<dbReference type="AlphaFoldDB" id="A0A517SBQ8"/>
<keyword evidence="4" id="KW-1185">Reference proteome</keyword>
<reference evidence="3 4" key="1">
    <citation type="submission" date="2019-02" db="EMBL/GenBank/DDBJ databases">
        <title>Deep-cultivation of Planctomycetes and their phenomic and genomic characterization uncovers novel biology.</title>
        <authorList>
            <person name="Wiegand S."/>
            <person name="Jogler M."/>
            <person name="Boedeker C."/>
            <person name="Pinto D."/>
            <person name="Vollmers J."/>
            <person name="Rivas-Marin E."/>
            <person name="Kohn T."/>
            <person name="Peeters S.H."/>
            <person name="Heuer A."/>
            <person name="Rast P."/>
            <person name="Oberbeckmann S."/>
            <person name="Bunk B."/>
            <person name="Jeske O."/>
            <person name="Meyerdierks A."/>
            <person name="Storesund J.E."/>
            <person name="Kallscheuer N."/>
            <person name="Luecker S."/>
            <person name="Lage O.M."/>
            <person name="Pohl T."/>
            <person name="Merkel B.J."/>
            <person name="Hornburger P."/>
            <person name="Mueller R.-W."/>
            <person name="Bruemmer F."/>
            <person name="Labrenz M."/>
            <person name="Spormann A.M."/>
            <person name="Op den Camp H."/>
            <person name="Overmann J."/>
            <person name="Amann R."/>
            <person name="Jetten M.S.M."/>
            <person name="Mascher T."/>
            <person name="Medema M.H."/>
            <person name="Devos D.P."/>
            <person name="Kaster A.-K."/>
            <person name="Ovreas L."/>
            <person name="Rohde M."/>
            <person name="Galperin M.Y."/>
            <person name="Jogler C."/>
        </authorList>
    </citation>
    <scope>NUCLEOTIDE SEQUENCE [LARGE SCALE GENOMIC DNA]</scope>
    <source>
        <strain evidence="3 4">Pan44</strain>
    </source>
</reference>
<feature type="transmembrane region" description="Helical" evidence="2">
    <location>
        <begin position="489"/>
        <end position="512"/>
    </location>
</feature>
<sequence>MSDITTAEIRSRIANLQAELHTLSLQLVGPDVDEQPGPVASREALRAAVVSPKAPDAAPDHARSRRTLHDLMWQGRWSLAFHLARALEVQNVPGNEFHSSLIRAWTLASQADCQRDHEARQLIQVVLDEAEQHGRDALARQMFSWATIIVLLRSIAPSEVRAFANRFAVPQELPATSAWWNQYVETLAESPRPGARWIRRPERNAAAEELDHLMLAAPFEPVRLAASCLIMSIRCAMRHVQIVSRADERLVLNAELNRATRIRFTDNGTAAASASEIEQAVCDLAARAPGSRVWNIDETAGEPPAAELIEPSTDRADVPLNSADDAEAKAEPSDESALHKLKRAAARERLERYVQRLESRGNFVAGNAASDEVKPTASLDEVSSTPEPKSEDVPREPKLIAFVRQVESASSAATGAEPQQAAVKNTELPAGFDTDARAMRSDDRRGIHEAAVATAFGVEGGWAGSRPATVAGRPADAGSIWGAFFNAQAVIVAGLLIIAGAVVAGLGTGLTARTLGDADVRKEQPAREGSTADDVGDFQVAR</sequence>
<dbReference type="Proteomes" id="UP000315700">
    <property type="component" value="Chromosome"/>
</dbReference>
<protein>
    <recommendedName>
        <fullName evidence="5">Transmembrane protein</fullName>
    </recommendedName>
</protein>